<dbReference type="InterPro" id="IPR011008">
    <property type="entry name" value="Dimeric_a/b-barrel"/>
</dbReference>
<name>A0A4S2MMI5_9PEZI</name>
<dbReference type="SUPFAM" id="SSF54909">
    <property type="entry name" value="Dimeric alpha+beta barrel"/>
    <property type="match status" value="1"/>
</dbReference>
<evidence type="ECO:0000313" key="3">
    <source>
        <dbReference type="EMBL" id="TGZ78311.1"/>
    </source>
</evidence>
<dbReference type="InterPro" id="IPR013097">
    <property type="entry name" value="Dabb"/>
</dbReference>
<protein>
    <recommendedName>
        <fullName evidence="2">Stress-response A/B barrel domain-containing protein</fullName>
    </recommendedName>
</protein>
<sequence length="123" mass="13546">MPITHLVTFRLPPPTPAPSSLDSPSPTPAELLCSDFAALQHRCVRPDGTPYILNIRGGRNCSIEGLEQRGYTHTFVVEFASTEDRDYYVNEDPAHREFVGELVRAVVGGVDGVLVVDFEEGVY</sequence>
<evidence type="ECO:0000259" key="2">
    <source>
        <dbReference type="PROSITE" id="PS51502"/>
    </source>
</evidence>
<organism evidence="3 4">
    <name type="scientific">Ascodesmis nigricans</name>
    <dbReference type="NCBI Taxonomy" id="341454"/>
    <lineage>
        <taxon>Eukaryota</taxon>
        <taxon>Fungi</taxon>
        <taxon>Dikarya</taxon>
        <taxon>Ascomycota</taxon>
        <taxon>Pezizomycotina</taxon>
        <taxon>Pezizomycetes</taxon>
        <taxon>Pezizales</taxon>
        <taxon>Ascodesmidaceae</taxon>
        <taxon>Ascodesmis</taxon>
    </lineage>
</organism>
<dbReference type="OrthoDB" id="1601230at2759"/>
<dbReference type="PANTHER" id="PTHR33178">
    <property type="match status" value="1"/>
</dbReference>
<dbReference type="Proteomes" id="UP000298138">
    <property type="component" value="Unassembled WGS sequence"/>
</dbReference>
<dbReference type="EMBL" id="ML220143">
    <property type="protein sequence ID" value="TGZ78311.1"/>
    <property type="molecule type" value="Genomic_DNA"/>
</dbReference>
<dbReference type="PANTHER" id="PTHR33178:SF10">
    <property type="entry name" value="STRESS-RESPONSE A_B BARREL DOMAIN-CONTAINING PROTEIN"/>
    <property type="match status" value="1"/>
</dbReference>
<dbReference type="InterPro" id="IPR044662">
    <property type="entry name" value="HS1/DABB1-like"/>
</dbReference>
<dbReference type="AlphaFoldDB" id="A0A4S2MMI5"/>
<dbReference type="Pfam" id="PF07876">
    <property type="entry name" value="Dabb"/>
    <property type="match status" value="1"/>
</dbReference>
<dbReference type="Gene3D" id="3.30.70.100">
    <property type="match status" value="1"/>
</dbReference>
<comment type="subunit">
    <text evidence="1">Homodimer.</text>
</comment>
<evidence type="ECO:0000313" key="4">
    <source>
        <dbReference type="Proteomes" id="UP000298138"/>
    </source>
</evidence>
<keyword evidence="4" id="KW-1185">Reference proteome</keyword>
<dbReference type="STRING" id="341454.A0A4S2MMI5"/>
<feature type="domain" description="Stress-response A/B barrel" evidence="2">
    <location>
        <begin position="3"/>
        <end position="118"/>
    </location>
</feature>
<dbReference type="InParanoid" id="A0A4S2MMI5"/>
<proteinExistence type="predicted"/>
<reference evidence="3 4" key="1">
    <citation type="submission" date="2019-04" db="EMBL/GenBank/DDBJ databases">
        <title>Comparative genomics and transcriptomics to analyze fruiting body development in filamentous ascomycetes.</title>
        <authorList>
            <consortium name="DOE Joint Genome Institute"/>
            <person name="Lutkenhaus R."/>
            <person name="Traeger S."/>
            <person name="Breuer J."/>
            <person name="Kuo A."/>
            <person name="Lipzen A."/>
            <person name="Pangilinan J."/>
            <person name="Dilworth D."/>
            <person name="Sandor L."/>
            <person name="Poggeler S."/>
            <person name="Barry K."/>
            <person name="Grigoriev I.V."/>
            <person name="Nowrousian M."/>
        </authorList>
    </citation>
    <scope>NUCLEOTIDE SEQUENCE [LARGE SCALE GENOMIC DNA]</scope>
    <source>
        <strain evidence="3 4">CBS 389.68</strain>
    </source>
</reference>
<gene>
    <name evidence="3" type="ORF">EX30DRAFT_334611</name>
</gene>
<evidence type="ECO:0000256" key="1">
    <source>
        <dbReference type="ARBA" id="ARBA00011738"/>
    </source>
</evidence>
<dbReference type="PROSITE" id="PS51502">
    <property type="entry name" value="S_R_A_B_BARREL"/>
    <property type="match status" value="1"/>
</dbReference>
<dbReference type="SMART" id="SM00886">
    <property type="entry name" value="Dabb"/>
    <property type="match status" value="1"/>
</dbReference>
<accession>A0A4S2MMI5</accession>